<keyword evidence="2" id="KW-1133">Transmembrane helix</keyword>
<organism evidence="3 4">
    <name type="scientific">Magallana gigas</name>
    <name type="common">Pacific oyster</name>
    <name type="synonym">Crassostrea gigas</name>
    <dbReference type="NCBI Taxonomy" id="29159"/>
    <lineage>
        <taxon>Eukaryota</taxon>
        <taxon>Metazoa</taxon>
        <taxon>Spiralia</taxon>
        <taxon>Lophotrochozoa</taxon>
        <taxon>Mollusca</taxon>
        <taxon>Bivalvia</taxon>
        <taxon>Autobranchia</taxon>
        <taxon>Pteriomorphia</taxon>
        <taxon>Ostreida</taxon>
        <taxon>Ostreoidea</taxon>
        <taxon>Ostreidae</taxon>
        <taxon>Magallana</taxon>
    </lineage>
</organism>
<protein>
    <submittedName>
        <fullName evidence="3">Uncharacterized protein</fullName>
    </submittedName>
</protein>
<keyword evidence="2" id="KW-0472">Membrane</keyword>
<name>A0A8W8KTU6_MAGGI</name>
<accession>A0A8W8KTU6</accession>
<evidence type="ECO:0000313" key="3">
    <source>
        <dbReference type="EnsemblMetazoa" id="G24584.7:cds"/>
    </source>
</evidence>
<feature type="region of interest" description="Disordered" evidence="1">
    <location>
        <begin position="447"/>
        <end position="474"/>
    </location>
</feature>
<keyword evidence="4" id="KW-1185">Reference proteome</keyword>
<feature type="transmembrane region" description="Helical" evidence="2">
    <location>
        <begin position="162"/>
        <end position="183"/>
    </location>
</feature>
<dbReference type="EnsemblMetazoa" id="G24584.7">
    <property type="protein sequence ID" value="G24584.7:cds"/>
    <property type="gene ID" value="G24584"/>
</dbReference>
<dbReference type="AlphaFoldDB" id="A0A8W8KTU6"/>
<feature type="region of interest" description="Disordered" evidence="1">
    <location>
        <begin position="373"/>
        <end position="407"/>
    </location>
</feature>
<evidence type="ECO:0000256" key="2">
    <source>
        <dbReference type="SAM" id="Phobius"/>
    </source>
</evidence>
<keyword evidence="2" id="KW-0812">Transmembrane</keyword>
<evidence type="ECO:0000256" key="1">
    <source>
        <dbReference type="SAM" id="MobiDB-lite"/>
    </source>
</evidence>
<sequence>MHCSVNTSPIFKLCYSTIDHTEPRLIPCDVSLSRVADLAVSGVSRIAPICIEVTGREIRAERNSIDCDPNHKIPLIRDQNYRDLEPQTLLINIDMIHDDMLDDDITTEAQDRQSNSTLMYEIVDNGNTANPSQDLSSQITLSPEERYRTEEALFYNTYDPNLGYNTAAILGGLLLFILMYVFYRTKIRKPLIKFVKEKLKAFRNEPIVANDIEEIEEALMCDTDDKPHNVGFRSFKSESENPDSVGSYNYRQYRLGDITQHSADDALMVPQVTITDDSHDPLPIVFMDTDDCTAEWVHKQHELLHPGGIIVKVKSDTICPSTSDFLEEGKGRKVCCPNPNCMFNRQITACAHSQNALNLNKSIPMFDSHELRVPYERQSRDKTRRKRPLLVNTKHQSLSSEPKTPVRRVHPFLSAQHQSVSSEPKTPVSKINPHNFPIHIPPIIKIQNTDKTSCQKSKEGRRDSASSTSSDDPLIYRVSSDKWTRSRSRPRRSVTEDAGYACCQHPPLIRPPNIKQLSVEEACQLGLLIPHTPKCVSNSPSCQSILQMETPL</sequence>
<proteinExistence type="predicted"/>
<feature type="compositionally biased region" description="Polar residues" evidence="1">
    <location>
        <begin position="393"/>
        <end position="402"/>
    </location>
</feature>
<dbReference type="Proteomes" id="UP000005408">
    <property type="component" value="Unassembled WGS sequence"/>
</dbReference>
<reference evidence="3" key="1">
    <citation type="submission" date="2022-08" db="UniProtKB">
        <authorList>
            <consortium name="EnsemblMetazoa"/>
        </authorList>
    </citation>
    <scope>IDENTIFICATION</scope>
    <source>
        <strain evidence="3">05x7-T-G4-1.051#20</strain>
    </source>
</reference>
<evidence type="ECO:0000313" key="4">
    <source>
        <dbReference type="Proteomes" id="UP000005408"/>
    </source>
</evidence>